<dbReference type="PANTHER" id="PTHR46558:SF4">
    <property type="entry name" value="DNA-BIDING PHAGE PROTEIN"/>
    <property type="match status" value="1"/>
</dbReference>
<dbReference type="PROSITE" id="PS50943">
    <property type="entry name" value="HTH_CROC1"/>
    <property type="match status" value="1"/>
</dbReference>
<dbReference type="Gene3D" id="1.10.260.40">
    <property type="entry name" value="lambda repressor-like DNA-binding domains"/>
    <property type="match status" value="1"/>
</dbReference>
<feature type="domain" description="HTH cro/C1-type" evidence="2">
    <location>
        <begin position="19"/>
        <end position="73"/>
    </location>
</feature>
<dbReference type="SMART" id="SM00530">
    <property type="entry name" value="HTH_XRE"/>
    <property type="match status" value="1"/>
</dbReference>
<dbReference type="SUPFAM" id="SSF47413">
    <property type="entry name" value="lambda repressor-like DNA-binding domains"/>
    <property type="match status" value="1"/>
</dbReference>
<comment type="caution">
    <text evidence="3">The sequence shown here is derived from an EMBL/GenBank/DDBJ whole genome shotgun (WGS) entry which is preliminary data.</text>
</comment>
<dbReference type="Pfam" id="PF01381">
    <property type="entry name" value="HTH_3"/>
    <property type="match status" value="1"/>
</dbReference>
<keyword evidence="1" id="KW-0238">DNA-binding</keyword>
<dbReference type="InterPro" id="IPR010982">
    <property type="entry name" value="Lambda_DNA-bd_dom_sf"/>
</dbReference>
<evidence type="ECO:0000313" key="4">
    <source>
        <dbReference type="Proteomes" id="UP000676996"/>
    </source>
</evidence>
<dbReference type="GO" id="GO:0003677">
    <property type="term" value="F:DNA binding"/>
    <property type="evidence" value="ECO:0007669"/>
    <property type="project" value="UniProtKB-KW"/>
</dbReference>
<dbReference type="CDD" id="cd00093">
    <property type="entry name" value="HTH_XRE"/>
    <property type="match status" value="1"/>
</dbReference>
<evidence type="ECO:0000313" key="3">
    <source>
        <dbReference type="EMBL" id="MBR0553437.1"/>
    </source>
</evidence>
<dbReference type="EMBL" id="JAGRQC010000004">
    <property type="protein sequence ID" value="MBR0553437.1"/>
    <property type="molecule type" value="Genomic_DNA"/>
</dbReference>
<proteinExistence type="predicted"/>
<dbReference type="Proteomes" id="UP000676996">
    <property type="component" value="Unassembled WGS sequence"/>
</dbReference>
<accession>A0A8T4IFP1</accession>
<evidence type="ECO:0000259" key="2">
    <source>
        <dbReference type="PROSITE" id="PS50943"/>
    </source>
</evidence>
<dbReference type="PANTHER" id="PTHR46558">
    <property type="entry name" value="TRACRIPTIONAL REGULATORY PROTEIN-RELATED-RELATED"/>
    <property type="match status" value="1"/>
</dbReference>
<reference evidence="3" key="1">
    <citation type="submission" date="2021-04" db="EMBL/GenBank/DDBJ databases">
        <title>Ouciella asimina sp. nov., isolated from the surface seawater in the hydrothermal field of Okinawa Trough.</title>
        <authorList>
            <person name="Shuang W."/>
        </authorList>
    </citation>
    <scope>NUCLEOTIDE SEQUENCE</scope>
    <source>
        <strain evidence="3">LXI357</strain>
    </source>
</reference>
<organism evidence="3 4">
    <name type="scientific">Stakelama marina</name>
    <dbReference type="NCBI Taxonomy" id="2826939"/>
    <lineage>
        <taxon>Bacteria</taxon>
        <taxon>Pseudomonadati</taxon>
        <taxon>Pseudomonadota</taxon>
        <taxon>Alphaproteobacteria</taxon>
        <taxon>Sphingomonadales</taxon>
        <taxon>Sphingomonadaceae</taxon>
        <taxon>Stakelama</taxon>
    </lineage>
</organism>
<sequence>MRAQFPRQPRGRGSVKNRLRVLRAEREWSQQDLADRLEVSRQSVNAIEKGRYDPSLPLAFKIADLFELTIEQVFVNPAIEGKES</sequence>
<keyword evidence="4" id="KW-1185">Reference proteome</keyword>
<evidence type="ECO:0000256" key="1">
    <source>
        <dbReference type="ARBA" id="ARBA00023125"/>
    </source>
</evidence>
<dbReference type="AlphaFoldDB" id="A0A8T4IFP1"/>
<dbReference type="InterPro" id="IPR001387">
    <property type="entry name" value="Cro/C1-type_HTH"/>
</dbReference>
<protein>
    <submittedName>
        <fullName evidence="3">Helix-turn-helix transcriptional regulator</fullName>
    </submittedName>
</protein>
<name>A0A8T4IFP1_9SPHN</name>
<gene>
    <name evidence="3" type="ORF">J7S20_13080</name>
</gene>